<evidence type="ECO:0000313" key="2">
    <source>
        <dbReference type="EMBL" id="MFD0871958.1"/>
    </source>
</evidence>
<evidence type="ECO:0000256" key="1">
    <source>
        <dbReference type="SAM" id="SignalP"/>
    </source>
</evidence>
<gene>
    <name evidence="2" type="ORF">ACFQ03_22775</name>
</gene>
<dbReference type="RefSeq" id="WP_379291204.1">
    <property type="nucleotide sequence ID" value="NZ_JBHTIU010000094.1"/>
</dbReference>
<proteinExistence type="predicted"/>
<dbReference type="InterPro" id="IPR006059">
    <property type="entry name" value="SBP"/>
</dbReference>
<name>A0ABW3DEP1_9BACL</name>
<dbReference type="EMBL" id="JBHTIU010000094">
    <property type="protein sequence ID" value="MFD0871958.1"/>
    <property type="molecule type" value="Genomic_DNA"/>
</dbReference>
<feature type="signal peptide" evidence="1">
    <location>
        <begin position="1"/>
        <end position="27"/>
    </location>
</feature>
<evidence type="ECO:0000313" key="3">
    <source>
        <dbReference type="Proteomes" id="UP001597120"/>
    </source>
</evidence>
<dbReference type="PANTHER" id="PTHR43649:SF12">
    <property type="entry name" value="DIACETYLCHITOBIOSE BINDING PROTEIN DASA"/>
    <property type="match status" value="1"/>
</dbReference>
<dbReference type="CDD" id="cd13580">
    <property type="entry name" value="PBP2_AlgQ_like_1"/>
    <property type="match status" value="1"/>
</dbReference>
<accession>A0ABW3DEP1</accession>
<protein>
    <submittedName>
        <fullName evidence="2">Extracellular solute-binding protein</fullName>
    </submittedName>
</protein>
<dbReference type="PANTHER" id="PTHR43649">
    <property type="entry name" value="ARABINOSE-BINDING PROTEIN-RELATED"/>
    <property type="match status" value="1"/>
</dbReference>
<dbReference type="Proteomes" id="UP001597120">
    <property type="component" value="Unassembled WGS sequence"/>
</dbReference>
<dbReference type="Gene3D" id="3.40.190.10">
    <property type="entry name" value="Periplasmic binding protein-like II"/>
    <property type="match status" value="2"/>
</dbReference>
<dbReference type="InterPro" id="IPR050490">
    <property type="entry name" value="Bact_solute-bd_prot1"/>
</dbReference>
<comment type="caution">
    <text evidence="2">The sequence shown here is derived from an EMBL/GenBank/DDBJ whole genome shotgun (WGS) entry which is preliminary data.</text>
</comment>
<keyword evidence="3" id="KW-1185">Reference proteome</keyword>
<reference evidence="3" key="1">
    <citation type="journal article" date="2019" name="Int. J. Syst. Evol. Microbiol.">
        <title>The Global Catalogue of Microorganisms (GCM) 10K type strain sequencing project: providing services to taxonomists for standard genome sequencing and annotation.</title>
        <authorList>
            <consortium name="The Broad Institute Genomics Platform"/>
            <consortium name="The Broad Institute Genome Sequencing Center for Infectious Disease"/>
            <person name="Wu L."/>
            <person name="Ma J."/>
        </authorList>
    </citation>
    <scope>NUCLEOTIDE SEQUENCE [LARGE SCALE GENOMIC DNA]</scope>
    <source>
        <strain evidence="3">CCUG 57263</strain>
    </source>
</reference>
<keyword evidence="1" id="KW-0732">Signal</keyword>
<feature type="chain" id="PRO_5046322127" evidence="1">
    <location>
        <begin position="28"/>
        <end position="527"/>
    </location>
</feature>
<organism evidence="2 3">
    <name type="scientific">Paenibacillus residui</name>
    <dbReference type="NCBI Taxonomy" id="629724"/>
    <lineage>
        <taxon>Bacteria</taxon>
        <taxon>Bacillati</taxon>
        <taxon>Bacillota</taxon>
        <taxon>Bacilli</taxon>
        <taxon>Bacillales</taxon>
        <taxon>Paenibacillaceae</taxon>
        <taxon>Paenibacillus</taxon>
    </lineage>
</organism>
<dbReference type="Pfam" id="PF13416">
    <property type="entry name" value="SBP_bac_8"/>
    <property type="match status" value="1"/>
</dbReference>
<sequence length="527" mass="58481">MKGRSKAIGSVCLLAAALTLPACGSGAKETKGAGPEQEAKPVKLHILTTDGGGMFAAQAPASEKEKYIKELSRLSGYDLEYELMTWGGGADYNQQLALRFASRDLGDLVMTSGISSNVHAGAVDQGVFLELDELLDKYGPNIKKNIPEEAWKSPRVLKDGKTYGIPILAAAPATRIMFIRQDWLDKLNMDVPTTLDEFLQFAEGVKQNDMNGDGDPNNEYALAITDNIGWSDVFTGSFGVRPGAWQMRDGQMEPDIIQPEMKEAIAFYKKLYDNGYIHKDFVTKKQADRITEIFKGYVGSYGAAANQYGTFTDITKYINQPDAKTAMIVPPKGPRGESYFQPQSEGIDFVWVIPSTTKNPEEVIKFLDWAWGTPEAEKFFAFGIEGHNYTEKDGKIEYDAEAAVNVDNQASGFHRKTINVRGSSRSAIIKYQPEEEHIMKGYEDAEKSVYKHDSLGMPPLESLVGHPELAVDLSAGSIFYDTFVKLVVGKEDLDEGFDKFVKEWKSRGGDQMIKEATEWYTSFRQGQ</sequence>
<dbReference type="SUPFAM" id="SSF53850">
    <property type="entry name" value="Periplasmic binding protein-like II"/>
    <property type="match status" value="1"/>
</dbReference>